<comment type="caution">
    <text evidence="1">The sequence shown here is derived from an EMBL/GenBank/DDBJ whole genome shotgun (WGS) entry which is preliminary data.</text>
</comment>
<protein>
    <submittedName>
        <fullName evidence="1">Uncharacterized protein</fullName>
    </submittedName>
</protein>
<keyword evidence="2" id="KW-1185">Reference proteome</keyword>
<proteinExistence type="predicted"/>
<evidence type="ECO:0000313" key="2">
    <source>
        <dbReference type="Proteomes" id="UP001207742"/>
    </source>
</evidence>
<accession>A0ABT3IJP6</accession>
<dbReference type="RefSeq" id="WP_264729706.1">
    <property type="nucleotide sequence ID" value="NZ_JAPDNR010000001.1"/>
</dbReference>
<name>A0ABT3IJP6_9BACT</name>
<evidence type="ECO:0000313" key="1">
    <source>
        <dbReference type="EMBL" id="MCW3484187.1"/>
    </source>
</evidence>
<sequence>MTLLHKTDEYFRKRLIWQATKHNLPAAYSFLYDDLPEATKTYLAAQIDMESAGIPVLFFTTPSQEWTLLCTRQLIGYNQGVYVLPLKEITFITSKKRTSQLAGDSRLPKGEWHELEVKDQQEQIFLFHAHKGGEFFALWNLLLMMRRFNQE</sequence>
<dbReference type="EMBL" id="JAPDNS010000001">
    <property type="protein sequence ID" value="MCW3484187.1"/>
    <property type="molecule type" value="Genomic_DNA"/>
</dbReference>
<dbReference type="Proteomes" id="UP001207742">
    <property type="component" value="Unassembled WGS sequence"/>
</dbReference>
<organism evidence="1 2">
    <name type="scientific">Chitinophaga nivalis</name>
    <dbReference type="NCBI Taxonomy" id="2991709"/>
    <lineage>
        <taxon>Bacteria</taxon>
        <taxon>Pseudomonadati</taxon>
        <taxon>Bacteroidota</taxon>
        <taxon>Chitinophagia</taxon>
        <taxon>Chitinophagales</taxon>
        <taxon>Chitinophagaceae</taxon>
        <taxon>Chitinophaga</taxon>
    </lineage>
</organism>
<gene>
    <name evidence="1" type="ORF">OL497_09805</name>
</gene>
<reference evidence="1 2" key="1">
    <citation type="submission" date="2022-10" db="EMBL/GenBank/DDBJ databases">
        <title>Chitinophaga nivalis PC15 sp. nov., isolated from Pyeongchang county, South Korea.</title>
        <authorList>
            <person name="Trinh H.N."/>
        </authorList>
    </citation>
    <scope>NUCLEOTIDE SEQUENCE [LARGE SCALE GENOMIC DNA]</scope>
    <source>
        <strain evidence="1 2">PC14</strain>
    </source>
</reference>